<protein>
    <submittedName>
        <fullName evidence="1">Uncharacterized protein</fullName>
    </submittedName>
</protein>
<reference evidence="1" key="1">
    <citation type="submission" date="2022-03" db="EMBL/GenBank/DDBJ databases">
        <title>Complete genome sequence of Caldinitratiruptor microaerophilus.</title>
        <authorList>
            <person name="Mukaiyama R."/>
            <person name="Nishiyama T."/>
            <person name="Ueda K."/>
        </authorList>
    </citation>
    <scope>NUCLEOTIDE SEQUENCE</scope>
    <source>
        <strain evidence="1">JCM 16183</strain>
    </source>
</reference>
<accession>A0AA35CJI1</accession>
<gene>
    <name evidence="1" type="ORF">caldi_13520</name>
</gene>
<dbReference type="Proteomes" id="UP001163687">
    <property type="component" value="Chromosome"/>
</dbReference>
<dbReference type="EMBL" id="AP025628">
    <property type="protein sequence ID" value="BDG60262.1"/>
    <property type="molecule type" value="Genomic_DNA"/>
</dbReference>
<sequence length="169" mass="19259">MKYQPGDWVIFSGQLPQEYRDAFDETWRAIGRMQVVDVLPQCRLPGDNEPREALVLRVGTSGSVLVRPEWVIPWVPDLTPFIRQVLALAHEYVGAVKQFDVELRSEKPTLSLFVNYDVFRANVQARKLAPVQTSAVAHFEYVYVEFADPKGWTIRINSFVPDQTPAPVS</sequence>
<evidence type="ECO:0000313" key="2">
    <source>
        <dbReference type="Proteomes" id="UP001163687"/>
    </source>
</evidence>
<name>A0AA35CJI1_9FIRM</name>
<dbReference type="RefSeq" id="WP_264844331.1">
    <property type="nucleotide sequence ID" value="NZ_AP025628.1"/>
</dbReference>
<evidence type="ECO:0000313" key="1">
    <source>
        <dbReference type="EMBL" id="BDG60262.1"/>
    </source>
</evidence>
<dbReference type="AlphaFoldDB" id="A0AA35CJI1"/>
<keyword evidence="2" id="KW-1185">Reference proteome</keyword>
<dbReference type="KEGG" id="cmic:caldi_13520"/>
<proteinExistence type="predicted"/>
<organism evidence="1 2">
    <name type="scientific">Caldinitratiruptor microaerophilus</name>
    <dbReference type="NCBI Taxonomy" id="671077"/>
    <lineage>
        <taxon>Bacteria</taxon>
        <taxon>Bacillati</taxon>
        <taxon>Bacillota</taxon>
        <taxon>Clostridia</taxon>
        <taxon>Eubacteriales</taxon>
        <taxon>Symbiobacteriaceae</taxon>
        <taxon>Caldinitratiruptor</taxon>
    </lineage>
</organism>